<evidence type="ECO:0000313" key="2">
    <source>
        <dbReference type="EMBL" id="AWW49405.1"/>
    </source>
</evidence>
<keyword evidence="1" id="KW-0812">Transmembrane</keyword>
<feature type="transmembrane region" description="Helical" evidence="1">
    <location>
        <begin position="63"/>
        <end position="86"/>
    </location>
</feature>
<dbReference type="Proteomes" id="UP000248592">
    <property type="component" value="Chromosome"/>
</dbReference>
<name>A0A2Z4JRB9_9BURK</name>
<evidence type="ECO:0000313" key="3">
    <source>
        <dbReference type="Proteomes" id="UP000248592"/>
    </source>
</evidence>
<keyword evidence="1" id="KW-1133">Transmembrane helix</keyword>
<protein>
    <submittedName>
        <fullName evidence="2">Uncharacterized protein</fullName>
    </submittedName>
</protein>
<dbReference type="EMBL" id="CP030085">
    <property type="protein sequence ID" value="AWW49405.1"/>
    <property type="molecule type" value="Genomic_DNA"/>
</dbReference>
<accession>A0A2Z4JRB9</accession>
<reference evidence="3" key="1">
    <citation type="submission" date="2018-06" db="EMBL/GenBank/DDBJ databases">
        <title>Description of a new Polynucleobacter species.</title>
        <authorList>
            <person name="Hahn M.W."/>
        </authorList>
    </citation>
    <scope>NUCLEOTIDE SEQUENCE [LARGE SCALE GENOMIC DNA]</scope>
    <source>
        <strain evidence="3">MG-25-Pas1-D2</strain>
    </source>
</reference>
<feature type="transmembrane region" description="Helical" evidence="1">
    <location>
        <begin position="6"/>
        <end position="25"/>
    </location>
</feature>
<sequence length="214" mass="24082">MKNIMQTIGLLEMALTCATLLVWLLQRNFEAQMPVAARIILALLLTNLFYWPLGLFMQLPLAAYIRGVTGDLSVVSLLLLWSSVLLDRIDPRNTEAHFVPMGFKVAIVLIAFSFYPFALGLGMLDPYGWGYASIGFLIAVSIFAAILAIANWSKGTFIIALAILAWSIHWHESANLWDYLLDPFLMLWALLACISSVRRKRRERLQSGFLFRAG</sequence>
<dbReference type="RefSeq" id="WP_112294432.1">
    <property type="nucleotide sequence ID" value="NZ_CBCSBS010000001.1"/>
</dbReference>
<feature type="transmembrane region" description="Helical" evidence="1">
    <location>
        <begin position="98"/>
        <end position="117"/>
    </location>
</feature>
<dbReference type="AlphaFoldDB" id="A0A2Z4JRB9"/>
<feature type="transmembrane region" description="Helical" evidence="1">
    <location>
        <begin position="37"/>
        <end position="57"/>
    </location>
</feature>
<organism evidence="2 3">
    <name type="scientific">Polynucleobacter paneuropaeus</name>
    <dbReference type="NCBI Taxonomy" id="2527775"/>
    <lineage>
        <taxon>Bacteria</taxon>
        <taxon>Pseudomonadati</taxon>
        <taxon>Pseudomonadota</taxon>
        <taxon>Betaproteobacteria</taxon>
        <taxon>Burkholderiales</taxon>
        <taxon>Burkholderiaceae</taxon>
        <taxon>Polynucleobacter</taxon>
    </lineage>
</organism>
<gene>
    <name evidence="2" type="ORF">Pas1_02820</name>
</gene>
<feature type="transmembrane region" description="Helical" evidence="1">
    <location>
        <begin position="129"/>
        <end position="148"/>
    </location>
</feature>
<keyword evidence="1" id="KW-0472">Membrane</keyword>
<feature type="transmembrane region" description="Helical" evidence="1">
    <location>
        <begin position="177"/>
        <end position="197"/>
    </location>
</feature>
<proteinExistence type="predicted"/>
<evidence type="ECO:0000256" key="1">
    <source>
        <dbReference type="SAM" id="Phobius"/>
    </source>
</evidence>
<feature type="transmembrane region" description="Helical" evidence="1">
    <location>
        <begin position="155"/>
        <end position="171"/>
    </location>
</feature>